<sequence length="37" mass="3887">MGGECFRGVDSVEVLALTVPFTATEIDEVVLSSDGDK</sequence>
<name>A0A392TJW4_9FABA</name>
<protein>
    <submittedName>
        <fullName evidence="1">Uncharacterized protein</fullName>
    </submittedName>
</protein>
<evidence type="ECO:0000313" key="2">
    <source>
        <dbReference type="Proteomes" id="UP000265520"/>
    </source>
</evidence>
<keyword evidence="2" id="KW-1185">Reference proteome</keyword>
<accession>A0A392TJW4</accession>
<dbReference type="Proteomes" id="UP000265520">
    <property type="component" value="Unassembled WGS sequence"/>
</dbReference>
<evidence type="ECO:0000313" key="1">
    <source>
        <dbReference type="EMBL" id="MCI61441.1"/>
    </source>
</evidence>
<organism evidence="1 2">
    <name type="scientific">Trifolium medium</name>
    <dbReference type="NCBI Taxonomy" id="97028"/>
    <lineage>
        <taxon>Eukaryota</taxon>
        <taxon>Viridiplantae</taxon>
        <taxon>Streptophyta</taxon>
        <taxon>Embryophyta</taxon>
        <taxon>Tracheophyta</taxon>
        <taxon>Spermatophyta</taxon>
        <taxon>Magnoliopsida</taxon>
        <taxon>eudicotyledons</taxon>
        <taxon>Gunneridae</taxon>
        <taxon>Pentapetalae</taxon>
        <taxon>rosids</taxon>
        <taxon>fabids</taxon>
        <taxon>Fabales</taxon>
        <taxon>Fabaceae</taxon>
        <taxon>Papilionoideae</taxon>
        <taxon>50 kb inversion clade</taxon>
        <taxon>NPAAA clade</taxon>
        <taxon>Hologalegina</taxon>
        <taxon>IRL clade</taxon>
        <taxon>Trifolieae</taxon>
        <taxon>Trifolium</taxon>
    </lineage>
</organism>
<reference evidence="1 2" key="1">
    <citation type="journal article" date="2018" name="Front. Plant Sci.">
        <title>Red Clover (Trifolium pratense) and Zigzag Clover (T. medium) - A Picture of Genomic Similarities and Differences.</title>
        <authorList>
            <person name="Dluhosova J."/>
            <person name="Istvanek J."/>
            <person name="Nedelnik J."/>
            <person name="Repkova J."/>
        </authorList>
    </citation>
    <scope>NUCLEOTIDE SEQUENCE [LARGE SCALE GENOMIC DNA]</scope>
    <source>
        <strain evidence="2">cv. 10/8</strain>
        <tissue evidence="1">Leaf</tissue>
    </source>
</reference>
<dbReference type="AlphaFoldDB" id="A0A392TJW4"/>
<feature type="non-terminal residue" evidence="1">
    <location>
        <position position="37"/>
    </location>
</feature>
<proteinExistence type="predicted"/>
<dbReference type="EMBL" id="LXQA010600098">
    <property type="protein sequence ID" value="MCI61441.1"/>
    <property type="molecule type" value="Genomic_DNA"/>
</dbReference>
<comment type="caution">
    <text evidence="1">The sequence shown here is derived from an EMBL/GenBank/DDBJ whole genome shotgun (WGS) entry which is preliminary data.</text>
</comment>